<dbReference type="STRING" id="402881.Plav_2534"/>
<accession>A7HW60</accession>
<feature type="transmembrane region" description="Helical" evidence="7">
    <location>
        <begin position="282"/>
        <end position="307"/>
    </location>
</feature>
<dbReference type="HOGENOM" id="CLU_000604_8_1_5"/>
<proteinExistence type="inferred from homology"/>
<name>A7HW60_PARL1</name>
<reference evidence="10 11" key="1">
    <citation type="journal article" date="2011" name="Stand. Genomic Sci.">
        <title>Complete genome sequence of Parvibaculum lavamentivorans type strain (DS-1(T)).</title>
        <authorList>
            <person name="Schleheck D."/>
            <person name="Weiss M."/>
            <person name="Pitluck S."/>
            <person name="Bruce D."/>
            <person name="Land M.L."/>
            <person name="Han S."/>
            <person name="Saunders E."/>
            <person name="Tapia R."/>
            <person name="Detter C."/>
            <person name="Brettin T."/>
            <person name="Han J."/>
            <person name="Woyke T."/>
            <person name="Goodwin L."/>
            <person name="Pennacchio L."/>
            <person name="Nolan M."/>
            <person name="Cook A.M."/>
            <person name="Kjelleberg S."/>
            <person name="Thomas T."/>
        </authorList>
    </citation>
    <scope>NUCLEOTIDE SEQUENCE [LARGE SCALE GENOMIC DNA]</scope>
    <source>
        <strain evidence="11">DS-1 / DSM 13023 / NCIMB 13966</strain>
    </source>
</reference>
<evidence type="ECO:0000256" key="7">
    <source>
        <dbReference type="SAM" id="Phobius"/>
    </source>
</evidence>
<keyword evidence="4 7" id="KW-0812">Transmembrane</keyword>
<keyword evidence="11" id="KW-1185">Reference proteome</keyword>
<dbReference type="OrthoDB" id="9770036at2"/>
<dbReference type="PANTHER" id="PTHR30489">
    <property type="entry name" value="LIPOPROTEIN-RELEASING SYSTEM TRANSMEMBRANE PROTEIN LOLE"/>
    <property type="match status" value="1"/>
</dbReference>
<protein>
    <recommendedName>
        <fullName evidence="12">ABC3 transporter permease protein domain-containing protein</fullName>
    </recommendedName>
</protein>
<dbReference type="InterPro" id="IPR051447">
    <property type="entry name" value="Lipoprotein-release_system"/>
</dbReference>
<evidence type="ECO:0008006" key="12">
    <source>
        <dbReference type="Google" id="ProtNLM"/>
    </source>
</evidence>
<dbReference type="Pfam" id="PF12704">
    <property type="entry name" value="MacB_PCD"/>
    <property type="match status" value="1"/>
</dbReference>
<dbReference type="PANTHER" id="PTHR30489:SF0">
    <property type="entry name" value="LIPOPROTEIN-RELEASING SYSTEM TRANSMEMBRANE PROTEIN LOLE"/>
    <property type="match status" value="1"/>
</dbReference>
<keyword evidence="6 7" id="KW-0472">Membrane</keyword>
<evidence type="ECO:0000259" key="8">
    <source>
        <dbReference type="Pfam" id="PF02687"/>
    </source>
</evidence>
<dbReference type="AlphaFoldDB" id="A7HW60"/>
<comment type="subcellular location">
    <subcellularLocation>
        <location evidence="1">Cell membrane</location>
        <topology evidence="1">Multi-pass membrane protein</topology>
    </subcellularLocation>
</comment>
<evidence type="ECO:0000256" key="4">
    <source>
        <dbReference type="ARBA" id="ARBA00022692"/>
    </source>
</evidence>
<evidence type="ECO:0000256" key="5">
    <source>
        <dbReference type="ARBA" id="ARBA00022989"/>
    </source>
</evidence>
<dbReference type="Proteomes" id="UP000006377">
    <property type="component" value="Chromosome"/>
</dbReference>
<evidence type="ECO:0000256" key="6">
    <source>
        <dbReference type="ARBA" id="ARBA00023136"/>
    </source>
</evidence>
<organism evidence="10 11">
    <name type="scientific">Parvibaculum lavamentivorans (strain DS-1 / DSM 13023 / NCIMB 13966)</name>
    <dbReference type="NCBI Taxonomy" id="402881"/>
    <lineage>
        <taxon>Bacteria</taxon>
        <taxon>Pseudomonadati</taxon>
        <taxon>Pseudomonadota</taxon>
        <taxon>Alphaproteobacteria</taxon>
        <taxon>Hyphomicrobiales</taxon>
        <taxon>Parvibaculaceae</taxon>
        <taxon>Parvibaculum</taxon>
    </lineage>
</organism>
<dbReference type="KEGG" id="pla:Plav_2534"/>
<keyword evidence="3" id="KW-1003">Cell membrane</keyword>
<dbReference type="RefSeq" id="WP_012111454.1">
    <property type="nucleotide sequence ID" value="NC_009719.1"/>
</dbReference>
<evidence type="ECO:0000313" key="10">
    <source>
        <dbReference type="EMBL" id="ABS64143.1"/>
    </source>
</evidence>
<dbReference type="EMBL" id="CP000774">
    <property type="protein sequence ID" value="ABS64143.1"/>
    <property type="molecule type" value="Genomic_DNA"/>
</dbReference>
<dbReference type="GO" id="GO:0044874">
    <property type="term" value="P:lipoprotein localization to outer membrane"/>
    <property type="evidence" value="ECO:0007669"/>
    <property type="project" value="TreeGrafter"/>
</dbReference>
<dbReference type="Pfam" id="PF02687">
    <property type="entry name" value="FtsX"/>
    <property type="match status" value="1"/>
</dbReference>
<evidence type="ECO:0000256" key="1">
    <source>
        <dbReference type="ARBA" id="ARBA00004651"/>
    </source>
</evidence>
<gene>
    <name evidence="10" type="ordered locus">Plav_2534</name>
</gene>
<comment type="similarity">
    <text evidence="2">Belongs to the ABC-4 integral membrane protein family. LolC/E subfamily.</text>
</comment>
<sequence length="416" mass="45511">MFWQVVFSIAAAHLTFRRRQTIVSTLGVALGVGFFIATSSVMSGSEKDLTQRLVDNAPHITIKDEFRTAAKQPVFLAFPDATVKLTNTKPREYLRGIKNYGAIVEELSQQPGVIAEAALTGQAIVRYASKDVGAAIAGIDPEKERQLTTVERDMRQGSLMRLKTASQGIVIGSGMSVRLGLGMDDLATVVSPTGLVRRMKVVGIFRTGNLLLDEGQVYMLIKDAQVLLDKPFIANRIRIKVGDPDNAEDFAARIESRWGYRSESWQEVNRDFLGLFAIRNTITYSIVGAIMVVASFGIFNIISTIVMEKRRDIAILMSMGFRARDIQAIFLVQGAVVGLIGMLMGWCVGLGLLQMLASVEFTIPGMSEKQGMVLDRGFFQFALGGFFSVISAVGAAWYPARKASQVRPVDIIRGAA</sequence>
<dbReference type="InterPro" id="IPR003838">
    <property type="entry name" value="ABC3_permease_C"/>
</dbReference>
<evidence type="ECO:0000256" key="3">
    <source>
        <dbReference type="ARBA" id="ARBA00022475"/>
    </source>
</evidence>
<evidence type="ECO:0000259" key="9">
    <source>
        <dbReference type="Pfam" id="PF12704"/>
    </source>
</evidence>
<feature type="transmembrane region" description="Helical" evidence="7">
    <location>
        <begin position="21"/>
        <end position="42"/>
    </location>
</feature>
<keyword evidence="5 7" id="KW-1133">Transmembrane helix</keyword>
<evidence type="ECO:0000313" key="11">
    <source>
        <dbReference type="Proteomes" id="UP000006377"/>
    </source>
</evidence>
<feature type="domain" description="ABC3 transporter permease C-terminal" evidence="8">
    <location>
        <begin position="285"/>
        <end position="405"/>
    </location>
</feature>
<feature type="transmembrane region" description="Helical" evidence="7">
    <location>
        <begin position="377"/>
        <end position="398"/>
    </location>
</feature>
<feature type="transmembrane region" description="Helical" evidence="7">
    <location>
        <begin position="328"/>
        <end position="357"/>
    </location>
</feature>
<evidence type="ECO:0000256" key="2">
    <source>
        <dbReference type="ARBA" id="ARBA00005236"/>
    </source>
</evidence>
<dbReference type="GO" id="GO:0098797">
    <property type="term" value="C:plasma membrane protein complex"/>
    <property type="evidence" value="ECO:0007669"/>
    <property type="project" value="TreeGrafter"/>
</dbReference>
<dbReference type="InterPro" id="IPR025857">
    <property type="entry name" value="MacB_PCD"/>
</dbReference>
<dbReference type="eggNOG" id="COG4591">
    <property type="taxonomic scope" value="Bacteria"/>
</dbReference>
<feature type="domain" description="MacB-like periplasmic core" evidence="9">
    <location>
        <begin position="21"/>
        <end position="256"/>
    </location>
</feature>